<protein>
    <submittedName>
        <fullName evidence="1">Uncharacterized protein</fullName>
    </submittedName>
</protein>
<dbReference type="Proteomes" id="UP000500810">
    <property type="component" value="Segment"/>
</dbReference>
<proteinExistence type="predicted"/>
<organism evidence="1 2">
    <name type="scientific">Pseudomonas phage Epa15</name>
    <dbReference type="NCBI Taxonomy" id="2733395"/>
    <lineage>
        <taxon>Viruses</taxon>
        <taxon>Duplodnaviria</taxon>
        <taxon>Heunggongvirae</taxon>
        <taxon>Uroviricota</taxon>
        <taxon>Caudoviricetes</taxon>
        <taxon>Lindbergviridae</taxon>
        <taxon>Pbunavirus</taxon>
        <taxon>Pbunavirus LS1</taxon>
    </lineage>
</organism>
<evidence type="ECO:0000313" key="2">
    <source>
        <dbReference type="Proteomes" id="UP000500810"/>
    </source>
</evidence>
<evidence type="ECO:0000313" key="1">
    <source>
        <dbReference type="EMBL" id="QPL17320.1"/>
    </source>
</evidence>
<sequence>MIVFDPTNGSEKSLPFFHFWRIVNSSKRTFQTGEST</sequence>
<dbReference type="EMBL" id="MT413450">
    <property type="protein sequence ID" value="QPL17320.1"/>
    <property type="molecule type" value="Genomic_DNA"/>
</dbReference>
<name>A0A7T0M777_9CAUD</name>
<accession>A0A7T0M777</accession>
<reference evidence="2" key="1">
    <citation type="submission" date="2020-04" db="EMBL/GenBank/DDBJ databases">
        <title>Pseudomonas aeruginosa Phage Cocktails: Rational Design and Efficacy against Mouse Wound and Septic Infections.</title>
        <authorList>
            <person name="Farlow J."/>
            <person name="Freyberger H.R."/>
            <person name="He Y."/>
            <person name="Ward A.M."/>
            <person name="Autvisuttinunt W."/>
            <person name="Li T."/>
            <person name="Jacobs A.C."/>
            <person name="Nikolich M.P."/>
            <person name="Filippov A."/>
        </authorList>
    </citation>
    <scope>NUCLEOTIDE SEQUENCE [LARGE SCALE GENOMIC DNA]</scope>
</reference>